<name>A0ABY6P2V2_9NOCA</name>
<dbReference type="GO" id="GO:0003677">
    <property type="term" value="F:DNA binding"/>
    <property type="evidence" value="ECO:0007669"/>
    <property type="project" value="UniProtKB-KW"/>
</dbReference>
<gene>
    <name evidence="11" type="ORF">RHODO2019_04255</name>
</gene>
<comment type="catalytic activity">
    <reaction evidence="9">
        <text>4 Fe(2+) + O2 + 4 H(+) = 4 Fe(3+) + 2 H2O</text>
        <dbReference type="Rhea" id="RHEA:11148"/>
        <dbReference type="ChEBI" id="CHEBI:15377"/>
        <dbReference type="ChEBI" id="CHEBI:15378"/>
        <dbReference type="ChEBI" id="CHEBI:15379"/>
        <dbReference type="ChEBI" id="CHEBI:29033"/>
        <dbReference type="ChEBI" id="CHEBI:29034"/>
        <dbReference type="EC" id="1.16.3.1"/>
    </reaction>
    <physiologicalReaction direction="left-to-right" evidence="9">
        <dbReference type="Rhea" id="RHEA:11149"/>
    </physiologicalReaction>
</comment>
<sequence>MNKAQLIDLLAQRMDGDKRAASVAVEGVVDIVVRTVQAGENVTITGFGVFEKRSRAARVARNPRTGETVHVAPTSVPSFRPGTTFKAVVSGQAELPADAPAVKRTASAASRARTTAVSKAPARRGPATSAPAAKAPARKATAKAATSSVPKTAAAKAAAKAAAASAPPKAPKVEKPAKGKKVDDKKKKSKPKK</sequence>
<feature type="compositionally biased region" description="Low complexity" evidence="10">
    <location>
        <begin position="142"/>
        <end position="167"/>
    </location>
</feature>
<dbReference type="SMART" id="SM00411">
    <property type="entry name" value="BHL"/>
    <property type="match status" value="1"/>
</dbReference>
<evidence type="ECO:0000256" key="10">
    <source>
        <dbReference type="SAM" id="MobiDB-lite"/>
    </source>
</evidence>
<protein>
    <recommendedName>
        <fullName evidence="8">DNA-binding protein HupB</fullName>
        <ecNumber evidence="2">1.16.3.1</ecNumber>
    </recommendedName>
    <alternativeName>
        <fullName evidence="6">Histone-like protein</fullName>
    </alternativeName>
</protein>
<dbReference type="PANTHER" id="PTHR33175">
    <property type="entry name" value="DNA-BINDING PROTEIN HU"/>
    <property type="match status" value="1"/>
</dbReference>
<dbReference type="PROSITE" id="PS00045">
    <property type="entry name" value="HISTONE_LIKE"/>
    <property type="match status" value="1"/>
</dbReference>
<evidence type="ECO:0000256" key="5">
    <source>
        <dbReference type="ARBA" id="ARBA00023125"/>
    </source>
</evidence>
<organism evidence="11 12">
    <name type="scientific">Rhodococcus antarcticus</name>
    <dbReference type="NCBI Taxonomy" id="2987751"/>
    <lineage>
        <taxon>Bacteria</taxon>
        <taxon>Bacillati</taxon>
        <taxon>Actinomycetota</taxon>
        <taxon>Actinomycetes</taxon>
        <taxon>Mycobacteriales</taxon>
        <taxon>Nocardiaceae</taxon>
        <taxon>Rhodococcus</taxon>
    </lineage>
</organism>
<dbReference type="InterPro" id="IPR010992">
    <property type="entry name" value="IHF-like_DNA-bd_dom_sf"/>
</dbReference>
<evidence type="ECO:0000256" key="8">
    <source>
        <dbReference type="ARBA" id="ARBA00035692"/>
    </source>
</evidence>
<dbReference type="PRINTS" id="PR01727">
    <property type="entry name" value="DNABINDINGHU"/>
</dbReference>
<dbReference type="InterPro" id="IPR000119">
    <property type="entry name" value="Hist_DNA-bd"/>
</dbReference>
<keyword evidence="5 11" id="KW-0238">DNA-binding</keyword>
<evidence type="ECO:0000256" key="2">
    <source>
        <dbReference type="ARBA" id="ARBA00013107"/>
    </source>
</evidence>
<dbReference type="RefSeq" id="WP_265383775.1">
    <property type="nucleotide sequence ID" value="NZ_CP110615.1"/>
</dbReference>
<reference evidence="11" key="1">
    <citation type="submission" date="2022-10" db="EMBL/GenBank/DDBJ databases">
        <title>Rhodococcus sp.75.</title>
        <authorList>
            <person name="Sun M."/>
        </authorList>
    </citation>
    <scope>NUCLEOTIDE SEQUENCE</scope>
    <source>
        <strain evidence="11">75</strain>
    </source>
</reference>
<keyword evidence="12" id="KW-1185">Reference proteome</keyword>
<dbReference type="Pfam" id="PF00216">
    <property type="entry name" value="Bac_DNA_binding"/>
    <property type="match status" value="1"/>
</dbReference>
<comment type="subcellular location">
    <subcellularLocation>
        <location evidence="1">Cytoplasm</location>
        <location evidence="1">Nucleoid</location>
    </subcellularLocation>
</comment>
<evidence type="ECO:0000313" key="12">
    <source>
        <dbReference type="Proteomes" id="UP001164965"/>
    </source>
</evidence>
<evidence type="ECO:0000313" key="11">
    <source>
        <dbReference type="EMBL" id="UZJ25671.1"/>
    </source>
</evidence>
<evidence type="ECO:0000256" key="4">
    <source>
        <dbReference type="ARBA" id="ARBA00023067"/>
    </source>
</evidence>
<comment type="similarity">
    <text evidence="7">Belongs to the bacterial histone-like protein family. Long actinobacterial subfamily.</text>
</comment>
<feature type="compositionally biased region" description="Basic and acidic residues" evidence="10">
    <location>
        <begin position="171"/>
        <end position="186"/>
    </location>
</feature>
<accession>A0ABY6P2V2</accession>
<evidence type="ECO:0000256" key="3">
    <source>
        <dbReference type="ARBA" id="ARBA00022990"/>
    </source>
</evidence>
<dbReference type="CDD" id="cd13831">
    <property type="entry name" value="HU"/>
    <property type="match status" value="1"/>
</dbReference>
<dbReference type="PANTHER" id="PTHR33175:SF3">
    <property type="entry name" value="DNA-BINDING PROTEIN HU-BETA"/>
    <property type="match status" value="1"/>
</dbReference>
<keyword evidence="4" id="KW-0226">DNA condensation</keyword>
<dbReference type="EC" id="1.16.3.1" evidence="2"/>
<feature type="region of interest" description="Disordered" evidence="10">
    <location>
        <begin position="97"/>
        <end position="193"/>
    </location>
</feature>
<proteinExistence type="inferred from homology"/>
<evidence type="ECO:0000256" key="9">
    <source>
        <dbReference type="ARBA" id="ARBA00048206"/>
    </source>
</evidence>
<dbReference type="Gene3D" id="4.10.520.10">
    <property type="entry name" value="IHF-like DNA-binding proteins"/>
    <property type="match status" value="1"/>
</dbReference>
<dbReference type="Proteomes" id="UP001164965">
    <property type="component" value="Chromosome"/>
</dbReference>
<evidence type="ECO:0000256" key="1">
    <source>
        <dbReference type="ARBA" id="ARBA00004453"/>
    </source>
</evidence>
<evidence type="ECO:0000256" key="7">
    <source>
        <dbReference type="ARBA" id="ARBA00035660"/>
    </source>
</evidence>
<keyword evidence="3" id="KW-0007">Acetylation</keyword>
<evidence type="ECO:0000256" key="6">
    <source>
        <dbReference type="ARBA" id="ARBA00032423"/>
    </source>
</evidence>
<dbReference type="EMBL" id="CP110615">
    <property type="protein sequence ID" value="UZJ25671.1"/>
    <property type="molecule type" value="Genomic_DNA"/>
</dbReference>
<dbReference type="InterPro" id="IPR020816">
    <property type="entry name" value="Histone-like_DNA-bd_CS"/>
</dbReference>
<dbReference type="SUPFAM" id="SSF47729">
    <property type="entry name" value="IHF-like DNA-binding proteins"/>
    <property type="match status" value="1"/>
</dbReference>
<feature type="compositionally biased region" description="Low complexity" evidence="10">
    <location>
        <begin position="102"/>
        <end position="135"/>
    </location>
</feature>